<keyword evidence="2" id="KW-0812">Transmembrane</keyword>
<keyword evidence="2" id="KW-1133">Transmembrane helix</keyword>
<dbReference type="EMBL" id="BAABWN010000003">
    <property type="protein sequence ID" value="GAA6167182.1"/>
    <property type="molecule type" value="Genomic_DNA"/>
</dbReference>
<keyword evidence="4" id="KW-1185">Reference proteome</keyword>
<name>A0ABQ0A6A7_9GAMM</name>
<feature type="region of interest" description="Disordered" evidence="1">
    <location>
        <begin position="31"/>
        <end position="51"/>
    </location>
</feature>
<sequence length="139" mass="15930">MIQFSPSVVLFFGVGLMFVLLALVKFNRPDDEERRSKPSAHSRGNGKDENPYKAVSIVTLPGCCHAAKTIQNKMFLTNEAPSLPLNKCTQPDCLCSYRHFSDRRQNPDRRNLFALWKERGIQQGAAHERRKTRERRSVV</sequence>
<keyword evidence="2" id="KW-0472">Membrane</keyword>
<evidence type="ECO:0000256" key="2">
    <source>
        <dbReference type="SAM" id="Phobius"/>
    </source>
</evidence>
<proteinExistence type="predicted"/>
<evidence type="ECO:0000313" key="3">
    <source>
        <dbReference type="EMBL" id="GAA6167182.1"/>
    </source>
</evidence>
<dbReference type="Proteomes" id="UP001465153">
    <property type="component" value="Unassembled WGS sequence"/>
</dbReference>
<protein>
    <recommendedName>
        <fullName evidence="5">Secreted protein</fullName>
    </recommendedName>
</protein>
<organism evidence="3 4">
    <name type="scientific">Sessilibacter corallicola</name>
    <dbReference type="NCBI Taxonomy" id="2904075"/>
    <lineage>
        <taxon>Bacteria</taxon>
        <taxon>Pseudomonadati</taxon>
        <taxon>Pseudomonadota</taxon>
        <taxon>Gammaproteobacteria</taxon>
        <taxon>Cellvibrionales</taxon>
        <taxon>Cellvibrionaceae</taxon>
        <taxon>Sessilibacter</taxon>
    </lineage>
</organism>
<evidence type="ECO:0000256" key="1">
    <source>
        <dbReference type="SAM" id="MobiDB-lite"/>
    </source>
</evidence>
<dbReference type="RefSeq" id="WP_353301896.1">
    <property type="nucleotide sequence ID" value="NZ_BAABWN010000003.1"/>
</dbReference>
<reference evidence="3 4" key="1">
    <citation type="submission" date="2024-04" db="EMBL/GenBank/DDBJ databases">
        <title>Draft genome sequence of Sessilibacter corallicola NBRC 116591.</title>
        <authorList>
            <person name="Miyakawa T."/>
            <person name="Kusuya Y."/>
            <person name="Miura T."/>
        </authorList>
    </citation>
    <scope>NUCLEOTIDE SEQUENCE [LARGE SCALE GENOMIC DNA]</scope>
    <source>
        <strain evidence="3 4">KU-00831-HH</strain>
    </source>
</reference>
<feature type="transmembrane region" description="Helical" evidence="2">
    <location>
        <begin position="6"/>
        <end position="26"/>
    </location>
</feature>
<comment type="caution">
    <text evidence="3">The sequence shown here is derived from an EMBL/GenBank/DDBJ whole genome shotgun (WGS) entry which is preliminary data.</text>
</comment>
<evidence type="ECO:0008006" key="5">
    <source>
        <dbReference type="Google" id="ProtNLM"/>
    </source>
</evidence>
<evidence type="ECO:0000313" key="4">
    <source>
        <dbReference type="Proteomes" id="UP001465153"/>
    </source>
</evidence>
<gene>
    <name evidence="3" type="ORF">NBRC116591_09920</name>
</gene>
<accession>A0ABQ0A6A7</accession>